<gene>
    <name evidence="7" type="ORF">HK103_001386</name>
</gene>
<dbReference type="PANTHER" id="PTHR24348">
    <property type="entry name" value="SERINE/THREONINE-PROTEIN KINASE UNC-51-RELATED"/>
    <property type="match status" value="1"/>
</dbReference>
<organism evidence="7 8">
    <name type="scientific">Boothiomyces macroporosus</name>
    <dbReference type="NCBI Taxonomy" id="261099"/>
    <lineage>
        <taxon>Eukaryota</taxon>
        <taxon>Fungi</taxon>
        <taxon>Fungi incertae sedis</taxon>
        <taxon>Chytridiomycota</taxon>
        <taxon>Chytridiomycota incertae sedis</taxon>
        <taxon>Chytridiomycetes</taxon>
        <taxon>Rhizophydiales</taxon>
        <taxon>Terramycetaceae</taxon>
        <taxon>Boothiomyces</taxon>
    </lineage>
</organism>
<keyword evidence="8" id="KW-1185">Reference proteome</keyword>
<comment type="caution">
    <text evidence="7">The sequence shown here is derived from an EMBL/GenBank/DDBJ whole genome shotgun (WGS) entry which is preliminary data.</text>
</comment>
<dbReference type="GO" id="GO:0000045">
    <property type="term" value="P:autophagosome assembly"/>
    <property type="evidence" value="ECO:0007669"/>
    <property type="project" value="TreeGrafter"/>
</dbReference>
<evidence type="ECO:0000256" key="2">
    <source>
        <dbReference type="ARBA" id="ARBA00022679"/>
    </source>
</evidence>
<dbReference type="Gene3D" id="1.10.510.10">
    <property type="entry name" value="Transferase(Phosphotransferase) domain 1"/>
    <property type="match status" value="1"/>
</dbReference>
<dbReference type="SUPFAM" id="SSF56112">
    <property type="entry name" value="Protein kinase-like (PK-like)"/>
    <property type="match status" value="1"/>
</dbReference>
<dbReference type="PANTHER" id="PTHR24348:SF22">
    <property type="entry name" value="NON-SPECIFIC SERINE_THREONINE PROTEIN KINASE"/>
    <property type="match status" value="1"/>
</dbReference>
<dbReference type="GO" id="GO:0005524">
    <property type="term" value="F:ATP binding"/>
    <property type="evidence" value="ECO:0007669"/>
    <property type="project" value="UniProtKB-KW"/>
</dbReference>
<dbReference type="GO" id="GO:0010506">
    <property type="term" value="P:regulation of autophagy"/>
    <property type="evidence" value="ECO:0007669"/>
    <property type="project" value="InterPro"/>
</dbReference>
<keyword evidence="5" id="KW-0067">ATP-binding</keyword>
<name>A0AAD5UE52_9FUNG</name>
<evidence type="ECO:0000313" key="7">
    <source>
        <dbReference type="EMBL" id="KAJ3252587.1"/>
    </source>
</evidence>
<dbReference type="GO" id="GO:0034045">
    <property type="term" value="C:phagophore assembly site membrane"/>
    <property type="evidence" value="ECO:0007669"/>
    <property type="project" value="TreeGrafter"/>
</dbReference>
<keyword evidence="3" id="KW-0547">Nucleotide-binding</keyword>
<dbReference type="Proteomes" id="UP001210925">
    <property type="component" value="Unassembled WGS sequence"/>
</dbReference>
<dbReference type="GO" id="GO:0034727">
    <property type="term" value="P:piecemeal microautophagy of the nucleus"/>
    <property type="evidence" value="ECO:0007669"/>
    <property type="project" value="TreeGrafter"/>
</dbReference>
<dbReference type="PROSITE" id="PS50011">
    <property type="entry name" value="PROTEIN_KINASE_DOM"/>
    <property type="match status" value="1"/>
</dbReference>
<dbReference type="GO" id="GO:0000422">
    <property type="term" value="P:autophagy of mitochondrion"/>
    <property type="evidence" value="ECO:0007669"/>
    <property type="project" value="TreeGrafter"/>
</dbReference>
<keyword evidence="2" id="KW-0808">Transferase</keyword>
<evidence type="ECO:0000256" key="5">
    <source>
        <dbReference type="ARBA" id="ARBA00022840"/>
    </source>
</evidence>
<evidence type="ECO:0000256" key="3">
    <source>
        <dbReference type="ARBA" id="ARBA00022741"/>
    </source>
</evidence>
<dbReference type="GO" id="GO:0061709">
    <property type="term" value="P:reticulophagy"/>
    <property type="evidence" value="ECO:0007669"/>
    <property type="project" value="TreeGrafter"/>
</dbReference>
<evidence type="ECO:0000256" key="4">
    <source>
        <dbReference type="ARBA" id="ARBA00022777"/>
    </source>
</evidence>
<dbReference type="AlphaFoldDB" id="A0AAD5UE52"/>
<dbReference type="InterPro" id="IPR011009">
    <property type="entry name" value="Kinase-like_dom_sf"/>
</dbReference>
<dbReference type="InterPro" id="IPR045269">
    <property type="entry name" value="Atg1-like"/>
</dbReference>
<accession>A0AAD5UE52</accession>
<dbReference type="SMART" id="SM00220">
    <property type="entry name" value="S_TKc"/>
    <property type="match status" value="1"/>
</dbReference>
<keyword evidence="4" id="KW-0418">Kinase</keyword>
<dbReference type="InterPro" id="IPR000719">
    <property type="entry name" value="Prot_kinase_dom"/>
</dbReference>
<dbReference type="EMBL" id="JADGKB010000136">
    <property type="protein sequence ID" value="KAJ3252587.1"/>
    <property type="molecule type" value="Genomic_DNA"/>
</dbReference>
<evidence type="ECO:0000259" key="6">
    <source>
        <dbReference type="PROSITE" id="PS50011"/>
    </source>
</evidence>
<sequence length="297" mass="33479">MTKPIHAITIPDLIDPPQIQIPVKHHTESCCQDCYNRTKRPLQVAYPSPTEKRLRLEDDTIRQDFDYESPFDARPVSPITPKSPYFYSSPLERPIIPLKRKTNDLPRPPVQILPRIVSDNGKREWELIKLLGKGGCGEVFLGRELHAQTSELVAVKVIKDRKQFLSELNTMKMLNTHSLGRGNPAINPGYTPKLILACRKRKTLIMEYLSDTLASRFEQCGFRFSLKTICMIALNLKTNQAHVDIKPSNICTSANGKDLYLIDFGYSTSPLVKLPGQTGTPLFMACELQTVGATCKL</sequence>
<reference evidence="7" key="1">
    <citation type="submission" date="2020-05" db="EMBL/GenBank/DDBJ databases">
        <title>Phylogenomic resolution of chytrid fungi.</title>
        <authorList>
            <person name="Stajich J.E."/>
            <person name="Amses K."/>
            <person name="Simmons R."/>
            <person name="Seto K."/>
            <person name="Myers J."/>
            <person name="Bonds A."/>
            <person name="Quandt C.A."/>
            <person name="Barry K."/>
            <person name="Liu P."/>
            <person name="Grigoriev I."/>
            <person name="Longcore J.E."/>
            <person name="James T.Y."/>
        </authorList>
    </citation>
    <scope>NUCLEOTIDE SEQUENCE</scope>
    <source>
        <strain evidence="7">PLAUS21</strain>
    </source>
</reference>
<dbReference type="GO" id="GO:0005776">
    <property type="term" value="C:autophagosome"/>
    <property type="evidence" value="ECO:0007669"/>
    <property type="project" value="TreeGrafter"/>
</dbReference>
<proteinExistence type="predicted"/>
<dbReference type="GO" id="GO:0004674">
    <property type="term" value="F:protein serine/threonine kinase activity"/>
    <property type="evidence" value="ECO:0007669"/>
    <property type="project" value="UniProtKB-EC"/>
</dbReference>
<protein>
    <recommendedName>
        <fullName evidence="1">non-specific serine/threonine protein kinase</fullName>
        <ecNumber evidence="1">2.7.11.1</ecNumber>
    </recommendedName>
</protein>
<dbReference type="Pfam" id="PF00069">
    <property type="entry name" value="Pkinase"/>
    <property type="match status" value="1"/>
</dbReference>
<dbReference type="EC" id="2.7.11.1" evidence="1"/>
<evidence type="ECO:0000256" key="1">
    <source>
        <dbReference type="ARBA" id="ARBA00012513"/>
    </source>
</evidence>
<dbReference type="GO" id="GO:0005829">
    <property type="term" value="C:cytosol"/>
    <property type="evidence" value="ECO:0007669"/>
    <property type="project" value="TreeGrafter"/>
</dbReference>
<evidence type="ECO:0000313" key="8">
    <source>
        <dbReference type="Proteomes" id="UP001210925"/>
    </source>
</evidence>
<dbReference type="GO" id="GO:0042594">
    <property type="term" value="P:response to starvation"/>
    <property type="evidence" value="ECO:0007669"/>
    <property type="project" value="TreeGrafter"/>
</dbReference>
<feature type="domain" description="Protein kinase" evidence="6">
    <location>
        <begin position="125"/>
        <end position="297"/>
    </location>
</feature>